<dbReference type="RefSeq" id="WP_246488509.1">
    <property type="nucleotide sequence ID" value="NZ_BAAAWY010000002.1"/>
</dbReference>
<dbReference type="Proteomes" id="UP000585638">
    <property type="component" value="Unassembled WGS sequence"/>
</dbReference>
<keyword evidence="1" id="KW-0732">Signal</keyword>
<keyword evidence="4" id="KW-1185">Reference proteome</keyword>
<dbReference type="InterPro" id="IPR056303">
    <property type="entry name" value="AMIN-like"/>
</dbReference>
<organism evidence="3 4">
    <name type="scientific">Kutzneria kofuensis</name>
    <dbReference type="NCBI Taxonomy" id="103725"/>
    <lineage>
        <taxon>Bacteria</taxon>
        <taxon>Bacillati</taxon>
        <taxon>Actinomycetota</taxon>
        <taxon>Actinomycetes</taxon>
        <taxon>Pseudonocardiales</taxon>
        <taxon>Pseudonocardiaceae</taxon>
        <taxon>Kutzneria</taxon>
    </lineage>
</organism>
<sequence length="158" mass="16787">MTRPKSLAALLLALLALVAVAPAAGAAPSDTAARLTNIRVGAHDTYDRVVLDLTSLPAYRYELVDQLYYDPSGNPVTIPGTKFVKLVMQGASSFDDNGNPTYTGPRTISTPQLTNVQAVAIIGDFEHVLSVGLGLKHPANVHVFTLTGPNRLVIDVDH</sequence>
<evidence type="ECO:0000259" key="2">
    <source>
        <dbReference type="Pfam" id="PF24837"/>
    </source>
</evidence>
<evidence type="ECO:0000313" key="4">
    <source>
        <dbReference type="Proteomes" id="UP000585638"/>
    </source>
</evidence>
<gene>
    <name evidence="3" type="ORF">BJ998_000813</name>
</gene>
<dbReference type="AlphaFoldDB" id="A0A7W9KBS8"/>
<accession>A0A7W9KBS8</accession>
<dbReference type="EMBL" id="JACHIR010000001">
    <property type="protein sequence ID" value="MBB5889617.1"/>
    <property type="molecule type" value="Genomic_DNA"/>
</dbReference>
<proteinExistence type="predicted"/>
<feature type="domain" description="AMIN-like" evidence="2">
    <location>
        <begin position="34"/>
        <end position="158"/>
    </location>
</feature>
<feature type="signal peptide" evidence="1">
    <location>
        <begin position="1"/>
        <end position="26"/>
    </location>
</feature>
<protein>
    <recommendedName>
        <fullName evidence="2">AMIN-like domain-containing protein</fullName>
    </recommendedName>
</protein>
<feature type="chain" id="PRO_5031128549" description="AMIN-like domain-containing protein" evidence="1">
    <location>
        <begin position="27"/>
        <end position="158"/>
    </location>
</feature>
<comment type="caution">
    <text evidence="3">The sequence shown here is derived from an EMBL/GenBank/DDBJ whole genome shotgun (WGS) entry which is preliminary data.</text>
</comment>
<reference evidence="3 4" key="1">
    <citation type="submission" date="2020-08" db="EMBL/GenBank/DDBJ databases">
        <title>Sequencing the genomes of 1000 actinobacteria strains.</title>
        <authorList>
            <person name="Klenk H.-P."/>
        </authorList>
    </citation>
    <scope>NUCLEOTIDE SEQUENCE [LARGE SCALE GENOMIC DNA]</scope>
    <source>
        <strain evidence="3 4">DSM 43851</strain>
    </source>
</reference>
<dbReference type="Gene3D" id="2.60.40.3500">
    <property type="match status" value="1"/>
</dbReference>
<evidence type="ECO:0000313" key="3">
    <source>
        <dbReference type="EMBL" id="MBB5889617.1"/>
    </source>
</evidence>
<dbReference type="Pfam" id="PF24837">
    <property type="entry name" value="AMIN-like"/>
    <property type="match status" value="1"/>
</dbReference>
<name>A0A7W9KBS8_9PSEU</name>
<evidence type="ECO:0000256" key="1">
    <source>
        <dbReference type="SAM" id="SignalP"/>
    </source>
</evidence>